<dbReference type="EMBL" id="JBCEZU010000575">
    <property type="protein sequence ID" value="KAK9516258.1"/>
    <property type="molecule type" value="Genomic_DNA"/>
</dbReference>
<dbReference type="Proteomes" id="UP001488805">
    <property type="component" value="Unassembled WGS sequence"/>
</dbReference>
<protein>
    <submittedName>
        <fullName evidence="1">Uncharacterized protein</fullName>
    </submittedName>
</protein>
<evidence type="ECO:0000313" key="2">
    <source>
        <dbReference type="Proteomes" id="UP001488805"/>
    </source>
</evidence>
<proteinExistence type="predicted"/>
<sequence>MGEQLEVPLSLDCLFPPSRATVVVVGGGGQHVRGEGMERVALLSRRRTSVLGPWRNRLASESWTNR</sequence>
<dbReference type="AlphaFoldDB" id="A0AAW1E2A7"/>
<accession>A0AAW1E2A7</accession>
<reference evidence="1 2" key="1">
    <citation type="journal article" date="2024" name="Genome Biol. Evol.">
        <title>Chromosome-level genome assembly of the viviparous eelpout Zoarces viviparus.</title>
        <authorList>
            <person name="Fuhrmann N."/>
            <person name="Brasseur M.V."/>
            <person name="Bakowski C.E."/>
            <person name="Podsiadlowski L."/>
            <person name="Prost S."/>
            <person name="Krehenwinkel H."/>
            <person name="Mayer C."/>
        </authorList>
    </citation>
    <scope>NUCLEOTIDE SEQUENCE [LARGE SCALE GENOMIC DNA]</scope>
    <source>
        <strain evidence="1">NO-MEL_2022_Ind0_liver</strain>
    </source>
</reference>
<evidence type="ECO:0000313" key="1">
    <source>
        <dbReference type="EMBL" id="KAK9516258.1"/>
    </source>
</evidence>
<organism evidence="1 2">
    <name type="scientific">Zoarces viviparus</name>
    <name type="common">Viviparous eelpout</name>
    <name type="synonym">Blennius viviparus</name>
    <dbReference type="NCBI Taxonomy" id="48416"/>
    <lineage>
        <taxon>Eukaryota</taxon>
        <taxon>Metazoa</taxon>
        <taxon>Chordata</taxon>
        <taxon>Craniata</taxon>
        <taxon>Vertebrata</taxon>
        <taxon>Euteleostomi</taxon>
        <taxon>Actinopterygii</taxon>
        <taxon>Neopterygii</taxon>
        <taxon>Teleostei</taxon>
        <taxon>Neoteleostei</taxon>
        <taxon>Acanthomorphata</taxon>
        <taxon>Eupercaria</taxon>
        <taxon>Perciformes</taxon>
        <taxon>Cottioidei</taxon>
        <taxon>Zoarcales</taxon>
        <taxon>Zoarcidae</taxon>
        <taxon>Zoarcinae</taxon>
        <taxon>Zoarces</taxon>
    </lineage>
</organism>
<gene>
    <name evidence="1" type="ORF">VZT92_024199</name>
</gene>
<name>A0AAW1E2A7_ZOAVI</name>
<comment type="caution">
    <text evidence="1">The sequence shown here is derived from an EMBL/GenBank/DDBJ whole genome shotgun (WGS) entry which is preliminary data.</text>
</comment>
<keyword evidence="2" id="KW-1185">Reference proteome</keyword>